<dbReference type="GO" id="GO:0005886">
    <property type="term" value="C:plasma membrane"/>
    <property type="evidence" value="ECO:0007669"/>
    <property type="project" value="UniProtKB-SubCell"/>
</dbReference>
<keyword evidence="2" id="KW-1003">Cell membrane</keyword>
<evidence type="ECO:0000256" key="5">
    <source>
        <dbReference type="ARBA" id="ARBA00023136"/>
    </source>
</evidence>
<feature type="transmembrane region" description="Helical" evidence="6">
    <location>
        <begin position="144"/>
        <end position="165"/>
    </location>
</feature>
<keyword evidence="8" id="KW-1185">Reference proteome</keyword>
<feature type="transmembrane region" description="Helical" evidence="6">
    <location>
        <begin position="39"/>
        <end position="61"/>
    </location>
</feature>
<dbReference type="HOGENOM" id="CLU_087840_3_0_9"/>
<accession>A0A089LZ51</accession>
<evidence type="ECO:0008006" key="9">
    <source>
        <dbReference type="Google" id="ProtNLM"/>
    </source>
</evidence>
<evidence type="ECO:0000256" key="1">
    <source>
        <dbReference type="ARBA" id="ARBA00004651"/>
    </source>
</evidence>
<dbReference type="AlphaFoldDB" id="A0A089LZ51"/>
<keyword evidence="5 6" id="KW-0472">Membrane</keyword>
<dbReference type="KEGG" id="pste:PSTEL_17000"/>
<dbReference type="InterPro" id="IPR001123">
    <property type="entry name" value="LeuE-type"/>
</dbReference>
<protein>
    <recommendedName>
        <fullName evidence="9">Lysine transporter LysE</fullName>
    </recommendedName>
</protein>
<dbReference type="EMBL" id="CP009286">
    <property type="protein sequence ID" value="AIQ64543.1"/>
    <property type="molecule type" value="Genomic_DNA"/>
</dbReference>
<comment type="subcellular location">
    <subcellularLocation>
        <location evidence="1">Cell membrane</location>
        <topology evidence="1">Multi-pass membrane protein</topology>
    </subcellularLocation>
</comment>
<gene>
    <name evidence="7" type="ORF">PSTEL_17000</name>
</gene>
<evidence type="ECO:0000313" key="7">
    <source>
        <dbReference type="EMBL" id="AIQ64543.1"/>
    </source>
</evidence>
<dbReference type="PANTHER" id="PTHR30086">
    <property type="entry name" value="ARGININE EXPORTER PROTEIN ARGO"/>
    <property type="match status" value="1"/>
</dbReference>
<dbReference type="GO" id="GO:0015171">
    <property type="term" value="F:amino acid transmembrane transporter activity"/>
    <property type="evidence" value="ECO:0007669"/>
    <property type="project" value="TreeGrafter"/>
</dbReference>
<evidence type="ECO:0000256" key="4">
    <source>
        <dbReference type="ARBA" id="ARBA00022989"/>
    </source>
</evidence>
<feature type="transmembrane region" description="Helical" evidence="6">
    <location>
        <begin position="112"/>
        <end position="132"/>
    </location>
</feature>
<reference evidence="7 8" key="1">
    <citation type="submission" date="2014-08" db="EMBL/GenBank/DDBJ databases">
        <title>Comparative genomics of the Paenibacillus odorifer group.</title>
        <authorList>
            <person name="den Bakker H.C."/>
            <person name="Tsai Y.-C."/>
            <person name="Martin N."/>
            <person name="Korlach J."/>
            <person name="Wiedmann M."/>
        </authorList>
    </citation>
    <scope>NUCLEOTIDE SEQUENCE [LARGE SCALE GENOMIC DNA]</scope>
    <source>
        <strain evidence="7 8">DSM 14472</strain>
    </source>
</reference>
<evidence type="ECO:0000256" key="3">
    <source>
        <dbReference type="ARBA" id="ARBA00022692"/>
    </source>
</evidence>
<dbReference type="PANTHER" id="PTHR30086:SF20">
    <property type="entry name" value="ARGININE EXPORTER PROTEIN ARGO-RELATED"/>
    <property type="match status" value="1"/>
</dbReference>
<name>A0A089LZ51_9BACL</name>
<proteinExistence type="predicted"/>
<sequence>MLLRGFKFGLLLQLAVGPVCLFILGTASAKGFGAAEAAVLGVALVDGLYILAALSGISLLVSRGKPGAWLSVPGAAVLLLFGADMLASAAGYPLLPSLPAHQGVWGGSFVQALLLTAANPLTLLFWTGVFAAKTAEWKMESGERLHFGIGCLMSTVFFLTAVSLAGGLVKPFMTPGLTGALNGVIGLVFLGFAWRLIHSALLKSGEPTA</sequence>
<feature type="transmembrane region" description="Helical" evidence="6">
    <location>
        <begin position="68"/>
        <end position="92"/>
    </location>
</feature>
<keyword evidence="3 6" id="KW-0812">Transmembrane</keyword>
<dbReference type="Proteomes" id="UP000029507">
    <property type="component" value="Chromosome"/>
</dbReference>
<keyword evidence="4 6" id="KW-1133">Transmembrane helix</keyword>
<dbReference type="Pfam" id="PF01810">
    <property type="entry name" value="LysE"/>
    <property type="match status" value="1"/>
</dbReference>
<organism evidence="7 8">
    <name type="scientific">Paenibacillus stellifer</name>
    <dbReference type="NCBI Taxonomy" id="169760"/>
    <lineage>
        <taxon>Bacteria</taxon>
        <taxon>Bacillati</taxon>
        <taxon>Bacillota</taxon>
        <taxon>Bacilli</taxon>
        <taxon>Bacillales</taxon>
        <taxon>Paenibacillaceae</taxon>
        <taxon>Paenibacillus</taxon>
    </lineage>
</organism>
<evidence type="ECO:0000256" key="6">
    <source>
        <dbReference type="SAM" id="Phobius"/>
    </source>
</evidence>
<evidence type="ECO:0000313" key="8">
    <source>
        <dbReference type="Proteomes" id="UP000029507"/>
    </source>
</evidence>
<feature type="transmembrane region" description="Helical" evidence="6">
    <location>
        <begin position="177"/>
        <end position="197"/>
    </location>
</feature>
<evidence type="ECO:0000256" key="2">
    <source>
        <dbReference type="ARBA" id="ARBA00022475"/>
    </source>
</evidence>